<dbReference type="EMBL" id="JAGMVJ010000033">
    <property type="protein sequence ID" value="KAH7067898.1"/>
    <property type="molecule type" value="Genomic_DNA"/>
</dbReference>
<comment type="caution">
    <text evidence="1">The sequence shown here is derived from an EMBL/GenBank/DDBJ whole genome shotgun (WGS) entry which is preliminary data.</text>
</comment>
<evidence type="ECO:0000313" key="1">
    <source>
        <dbReference type="EMBL" id="KAH7067898.1"/>
    </source>
</evidence>
<gene>
    <name evidence="1" type="ORF">FB567DRAFT_634582</name>
</gene>
<accession>A0A8K0VR69</accession>
<evidence type="ECO:0000313" key="2">
    <source>
        <dbReference type="Proteomes" id="UP000813461"/>
    </source>
</evidence>
<dbReference type="AlphaFoldDB" id="A0A8K0VR69"/>
<protein>
    <submittedName>
        <fullName evidence="1">Uncharacterized protein</fullName>
    </submittedName>
</protein>
<dbReference type="Proteomes" id="UP000813461">
    <property type="component" value="Unassembled WGS sequence"/>
</dbReference>
<organism evidence="1 2">
    <name type="scientific">Paraphoma chrysanthemicola</name>
    <dbReference type="NCBI Taxonomy" id="798071"/>
    <lineage>
        <taxon>Eukaryota</taxon>
        <taxon>Fungi</taxon>
        <taxon>Dikarya</taxon>
        <taxon>Ascomycota</taxon>
        <taxon>Pezizomycotina</taxon>
        <taxon>Dothideomycetes</taxon>
        <taxon>Pleosporomycetidae</taxon>
        <taxon>Pleosporales</taxon>
        <taxon>Pleosporineae</taxon>
        <taxon>Phaeosphaeriaceae</taxon>
        <taxon>Paraphoma</taxon>
    </lineage>
</organism>
<name>A0A8K0VR69_9PLEO</name>
<keyword evidence="2" id="KW-1185">Reference proteome</keyword>
<reference evidence="1" key="1">
    <citation type="journal article" date="2021" name="Nat. Commun.">
        <title>Genetic determinants of endophytism in the Arabidopsis root mycobiome.</title>
        <authorList>
            <person name="Mesny F."/>
            <person name="Miyauchi S."/>
            <person name="Thiergart T."/>
            <person name="Pickel B."/>
            <person name="Atanasova L."/>
            <person name="Karlsson M."/>
            <person name="Huettel B."/>
            <person name="Barry K.W."/>
            <person name="Haridas S."/>
            <person name="Chen C."/>
            <person name="Bauer D."/>
            <person name="Andreopoulos W."/>
            <person name="Pangilinan J."/>
            <person name="LaButti K."/>
            <person name="Riley R."/>
            <person name="Lipzen A."/>
            <person name="Clum A."/>
            <person name="Drula E."/>
            <person name="Henrissat B."/>
            <person name="Kohler A."/>
            <person name="Grigoriev I.V."/>
            <person name="Martin F.M."/>
            <person name="Hacquard S."/>
        </authorList>
    </citation>
    <scope>NUCLEOTIDE SEQUENCE</scope>
    <source>
        <strain evidence="1">MPI-SDFR-AT-0120</strain>
    </source>
</reference>
<sequence length="257" mass="29320">MFGAEFEGYEHWREYEDCITQYGVDSEILHLLESGSHRLRWTKDGILEMGNGENVPFSPVWIDEPRVREAYWRAYRHQHGSSDPEGYECADLLYPALRSGAYFKRLGLEVVELDERIARGVVEGVLRDGFVDGYDTRGYWKRSGEECGKRKSGRAGKEKGEEVKRVCAGGERKRRSVRLPPVQPSLEEIQDVLDRARINLDEVCAEGKAGDEGLAGTNNARLAGQMRTPRLHGESYVYDQDMATRSSRSRGRTWRDV</sequence>
<proteinExistence type="predicted"/>